<protein>
    <submittedName>
        <fullName evidence="2">Uncharacterized protein</fullName>
    </submittedName>
</protein>
<dbReference type="EMBL" id="CABHML010000063">
    <property type="protein sequence ID" value="VUW83924.1"/>
    <property type="molecule type" value="Genomic_DNA"/>
</dbReference>
<feature type="region of interest" description="Disordered" evidence="1">
    <location>
        <begin position="1"/>
        <end position="23"/>
    </location>
</feature>
<sequence length="104" mass="11818">MRHESRSQADIARATGGDRSTISREMRRNSFRVGVCFRFALSRRLWQCETKRCQLFLRPSGIGMNFFHSASAGCVHRIVAPLIPICFKCIVSGIQLDVAFEIKI</sequence>
<accession>A0A564S0Y1</accession>
<gene>
    <name evidence="2" type="ORF">BLONGUMMC1_01431</name>
</gene>
<proteinExistence type="predicted"/>
<evidence type="ECO:0000313" key="2">
    <source>
        <dbReference type="EMBL" id="VUW83924.1"/>
    </source>
</evidence>
<dbReference type="Proteomes" id="UP000319252">
    <property type="component" value="Unassembled WGS sequence"/>
</dbReference>
<evidence type="ECO:0000313" key="3">
    <source>
        <dbReference type="Proteomes" id="UP000319252"/>
    </source>
</evidence>
<organism evidence="2 3">
    <name type="scientific">Bifidobacterium longum subsp. infantis</name>
    <dbReference type="NCBI Taxonomy" id="1682"/>
    <lineage>
        <taxon>Bacteria</taxon>
        <taxon>Bacillati</taxon>
        <taxon>Actinomycetota</taxon>
        <taxon>Actinomycetes</taxon>
        <taxon>Bifidobacteriales</taxon>
        <taxon>Bifidobacteriaceae</taxon>
        <taxon>Bifidobacterium</taxon>
    </lineage>
</organism>
<reference evidence="2 3" key="1">
    <citation type="submission" date="2019-07" db="EMBL/GenBank/DDBJ databases">
        <authorList>
            <person name="Chang H.-W."/>
            <person name="Raman A."/>
            <person name="Venkatesh S."/>
            <person name="Gehrig J."/>
        </authorList>
    </citation>
    <scope>NUCLEOTIDE SEQUENCE [LARGE SCALE GENOMIC DNA]</scope>
    <source>
        <strain evidence="2">B.longum_ssp_infantis_4</strain>
    </source>
</reference>
<dbReference type="AlphaFoldDB" id="A0A564S0Y1"/>
<evidence type="ECO:0000256" key="1">
    <source>
        <dbReference type="SAM" id="MobiDB-lite"/>
    </source>
</evidence>
<name>A0A564S0Y1_BIFLI</name>